<name>A0A7Y0Q0D9_9FIRM</name>
<organism evidence="1 2">
    <name type="scientific">Sulfobacillus harzensis</name>
    <dbReference type="NCBI Taxonomy" id="2729629"/>
    <lineage>
        <taxon>Bacteria</taxon>
        <taxon>Bacillati</taxon>
        <taxon>Bacillota</taxon>
        <taxon>Clostridia</taxon>
        <taxon>Eubacteriales</taxon>
        <taxon>Clostridiales Family XVII. Incertae Sedis</taxon>
        <taxon>Sulfobacillus</taxon>
    </lineage>
</organism>
<keyword evidence="2" id="KW-1185">Reference proteome</keyword>
<dbReference type="PANTHER" id="PTHR36456">
    <property type="entry name" value="UPF0232 PROTEIN SCO3875"/>
    <property type="match status" value="1"/>
</dbReference>
<reference evidence="1 2" key="1">
    <citation type="submission" date="2020-04" db="EMBL/GenBank/DDBJ databases">
        <authorList>
            <person name="Zhang R."/>
            <person name="Schippers A."/>
        </authorList>
    </citation>
    <scope>NUCLEOTIDE SEQUENCE [LARGE SCALE GENOMIC DNA]</scope>
    <source>
        <strain evidence="1 2">DSM 109850</strain>
    </source>
</reference>
<sequence>MESTPDPRLGEILSRLSAQHGWQRAEWLRALDRLWRHVVGDTVAEYSHILTLTNDGVLVVAVPSSVWAQEIGYYKPRILAAIADELPQASIKDIRTRVKSDFARLPRRSEPYRPSPHARTEHRLDPHVDLQVLLARVQENYQEAAHEWLANGFVPCARCHAPTLKGYRLCVACELDRQTNA</sequence>
<dbReference type="PANTHER" id="PTHR36456:SF1">
    <property type="entry name" value="UPF0232 PROTEIN SCO3875"/>
    <property type="match status" value="1"/>
</dbReference>
<evidence type="ECO:0000313" key="2">
    <source>
        <dbReference type="Proteomes" id="UP000533476"/>
    </source>
</evidence>
<accession>A0A7Y0Q0D9</accession>
<dbReference type="Proteomes" id="UP000533476">
    <property type="component" value="Unassembled WGS sequence"/>
</dbReference>
<gene>
    <name evidence="1" type="ORF">HIJ39_00890</name>
</gene>
<dbReference type="AlphaFoldDB" id="A0A7Y0Q0D9"/>
<comment type="caution">
    <text evidence="1">The sequence shown here is derived from an EMBL/GenBank/DDBJ whole genome shotgun (WGS) entry which is preliminary data.</text>
</comment>
<protein>
    <submittedName>
        <fullName evidence="1">DUF721 domain-containing protein</fullName>
    </submittedName>
</protein>
<evidence type="ECO:0000313" key="1">
    <source>
        <dbReference type="EMBL" id="NMP20913.1"/>
    </source>
</evidence>
<dbReference type="InterPro" id="IPR007922">
    <property type="entry name" value="DciA-like"/>
</dbReference>
<dbReference type="RefSeq" id="WP_169095734.1">
    <property type="nucleotide sequence ID" value="NZ_JABBVZ010000002.1"/>
</dbReference>
<proteinExistence type="predicted"/>
<dbReference type="Pfam" id="PF05258">
    <property type="entry name" value="DciA"/>
    <property type="match status" value="1"/>
</dbReference>
<dbReference type="EMBL" id="JABBVZ010000002">
    <property type="protein sequence ID" value="NMP20913.1"/>
    <property type="molecule type" value="Genomic_DNA"/>
</dbReference>